<dbReference type="Pfam" id="PF14135">
    <property type="entry name" value="DUF4302"/>
    <property type="match status" value="1"/>
</dbReference>
<accession>A0A425XY83</accession>
<sequence length="490" mass="55738">MKNIFSFVLLSLVITFSACTDEFENTFDKSLEERVAELNTNQVDILADAEYGWIGYYSSVETMGAWPVLMNFTKDGWVKIKNQIVEIPDEYGKLFTVIPGLSNELSYNVNTTQTTNLVFESGCVFNAWHAIKVNKPTANGGSVAAPLGGGEFQFIIKSAKPDCVILESLTDKGEFKTELILRKAKEEDWFFDQDKTAEMKRVLTDGATSDKYFRAISIEGKDFQGHLRVDSDFRMATFDYLDKDVIKSIPRRIAITNDGFVLMDSLRIDETTQVAKFIYNQENDTYTSEDNGVKTKIEYSNRPGIIYFPFVDEWGTKNGENVDCTMDYSVWNLYNGIVSNDFYKLCKTVALSDGLRNIDFYMNNEKNPSGSPTTITLKYNKLVLPPFGYRNINVDIPVEVIRKEKTSVTFKLKDDYRKAFEADIENVELIDPESASELIEVLTDEQGFYLLPDIYQSGSGEPYQVVLLISVANPEIRFVTEYLEFLKSTK</sequence>
<keyword evidence="3" id="KW-1185">Reference proteome</keyword>
<dbReference type="AlphaFoldDB" id="A0A425XY83"/>
<dbReference type="RefSeq" id="WP_125031566.1">
    <property type="nucleotide sequence ID" value="NZ_JAPXVP010000016.1"/>
</dbReference>
<dbReference type="OrthoDB" id="1150854at2"/>
<dbReference type="EMBL" id="QQWG01000017">
    <property type="protein sequence ID" value="RRG19717.1"/>
    <property type="molecule type" value="Genomic_DNA"/>
</dbReference>
<evidence type="ECO:0000313" key="3">
    <source>
        <dbReference type="Proteomes" id="UP000285794"/>
    </source>
</evidence>
<dbReference type="Proteomes" id="UP000285794">
    <property type="component" value="Unassembled WGS sequence"/>
</dbReference>
<gene>
    <name evidence="2" type="ORF">DWB61_14290</name>
</gene>
<organism evidence="2 3">
    <name type="scientific">Ancylomarina euxinus</name>
    <dbReference type="NCBI Taxonomy" id="2283627"/>
    <lineage>
        <taxon>Bacteria</taxon>
        <taxon>Pseudomonadati</taxon>
        <taxon>Bacteroidota</taxon>
        <taxon>Bacteroidia</taxon>
        <taxon>Marinilabiliales</taxon>
        <taxon>Marinifilaceae</taxon>
        <taxon>Ancylomarina</taxon>
    </lineage>
</organism>
<evidence type="ECO:0000313" key="2">
    <source>
        <dbReference type="EMBL" id="RRG19717.1"/>
    </source>
</evidence>
<reference evidence="2 3" key="1">
    <citation type="submission" date="2018-07" db="EMBL/GenBank/DDBJ databases">
        <title>Draft genome sequence of Ancylomarina sp. M1P.</title>
        <authorList>
            <person name="Yadav S."/>
            <person name="Villanueva L."/>
            <person name="Damste J.S.S."/>
        </authorList>
    </citation>
    <scope>NUCLEOTIDE SEQUENCE [LARGE SCALE GENOMIC DNA]</scope>
    <source>
        <strain evidence="2 3">M1P</strain>
    </source>
</reference>
<feature type="chain" id="PRO_5019126483" evidence="1">
    <location>
        <begin position="21"/>
        <end position="490"/>
    </location>
</feature>
<keyword evidence="1" id="KW-0732">Signal</keyword>
<feature type="signal peptide" evidence="1">
    <location>
        <begin position="1"/>
        <end position="20"/>
    </location>
</feature>
<dbReference type="PROSITE" id="PS51257">
    <property type="entry name" value="PROKAR_LIPOPROTEIN"/>
    <property type="match status" value="1"/>
</dbReference>
<dbReference type="InterPro" id="IPR025396">
    <property type="entry name" value="DUF4302"/>
</dbReference>
<comment type="caution">
    <text evidence="2">The sequence shown here is derived from an EMBL/GenBank/DDBJ whole genome shotgun (WGS) entry which is preliminary data.</text>
</comment>
<protein>
    <submittedName>
        <fullName evidence="2">DUF4302 domain-containing protein</fullName>
    </submittedName>
</protein>
<proteinExistence type="predicted"/>
<evidence type="ECO:0000256" key="1">
    <source>
        <dbReference type="SAM" id="SignalP"/>
    </source>
</evidence>
<name>A0A425XY83_9BACT</name>